<dbReference type="SUPFAM" id="SSF54427">
    <property type="entry name" value="NTF2-like"/>
    <property type="match status" value="1"/>
</dbReference>
<dbReference type="PANTHER" id="PTHR34213">
    <property type="entry name" value="NUCLEAR TRANSPORT FACTOR 2 (NTF2) FAMILY PROTEIN"/>
    <property type="match status" value="1"/>
</dbReference>
<proteinExistence type="predicted"/>
<evidence type="ECO:0000313" key="2">
    <source>
        <dbReference type="EMBL" id="RZC78548.1"/>
    </source>
</evidence>
<dbReference type="PANTHER" id="PTHR34213:SF2">
    <property type="entry name" value="NUCLEAR TRANSPORT FACTOR 2 (NTF2) FAMILY PROTEIN"/>
    <property type="match status" value="1"/>
</dbReference>
<keyword evidence="3" id="KW-1185">Reference proteome</keyword>
<gene>
    <name evidence="2" type="ORF">C5167_002731</name>
</gene>
<dbReference type="Gramene" id="RZC78548">
    <property type="protein sequence ID" value="RZC78548"/>
    <property type="gene ID" value="C5167_002731"/>
</dbReference>
<dbReference type="OMA" id="WWDKKPI"/>
<dbReference type="InterPro" id="IPR032710">
    <property type="entry name" value="NTF2-like_dom_sf"/>
</dbReference>
<organism evidence="2 3">
    <name type="scientific">Papaver somniferum</name>
    <name type="common">Opium poppy</name>
    <dbReference type="NCBI Taxonomy" id="3469"/>
    <lineage>
        <taxon>Eukaryota</taxon>
        <taxon>Viridiplantae</taxon>
        <taxon>Streptophyta</taxon>
        <taxon>Embryophyta</taxon>
        <taxon>Tracheophyta</taxon>
        <taxon>Spermatophyta</taxon>
        <taxon>Magnoliopsida</taxon>
        <taxon>Ranunculales</taxon>
        <taxon>Papaveraceae</taxon>
        <taxon>Papaveroideae</taxon>
        <taxon>Papaver</taxon>
    </lineage>
</organism>
<dbReference type="OrthoDB" id="2400485at2759"/>
<feature type="region of interest" description="Disordered" evidence="1">
    <location>
        <begin position="1"/>
        <end position="21"/>
    </location>
</feature>
<evidence type="ECO:0000256" key="1">
    <source>
        <dbReference type="SAM" id="MobiDB-lite"/>
    </source>
</evidence>
<accession>A0A4Y7L283</accession>
<evidence type="ECO:0008006" key="4">
    <source>
        <dbReference type="Google" id="ProtNLM"/>
    </source>
</evidence>
<dbReference type="STRING" id="3469.A0A4Y7L283"/>
<evidence type="ECO:0000313" key="3">
    <source>
        <dbReference type="Proteomes" id="UP000316621"/>
    </source>
</evidence>
<dbReference type="EMBL" id="CM010723">
    <property type="protein sequence ID" value="RZC78548.1"/>
    <property type="molecule type" value="Genomic_DNA"/>
</dbReference>
<reference evidence="2 3" key="1">
    <citation type="journal article" date="2018" name="Science">
        <title>The opium poppy genome and morphinan production.</title>
        <authorList>
            <person name="Guo L."/>
            <person name="Winzer T."/>
            <person name="Yang X."/>
            <person name="Li Y."/>
            <person name="Ning Z."/>
            <person name="He Z."/>
            <person name="Teodor R."/>
            <person name="Lu Y."/>
            <person name="Bowser T.A."/>
            <person name="Graham I.A."/>
            <person name="Ye K."/>
        </authorList>
    </citation>
    <scope>NUCLEOTIDE SEQUENCE [LARGE SCALE GENOMIC DNA]</scope>
    <source>
        <strain evidence="3">cv. HN1</strain>
        <tissue evidence="2">Leaves</tissue>
    </source>
</reference>
<dbReference type="Proteomes" id="UP000316621">
    <property type="component" value="Chromosome 9"/>
</dbReference>
<sequence length="177" mass="20253">MENIKEAQASENTDNKKSSTRLSDNIMPHILNLYSSPKPQDFEIYTPDATFEDPLMCAQGVKEIKSAFYSIPKIFSESRIVEYNIQEDEISPGSGQILVDNKQHYKFLGKDVTMISLITLQVKEGKVVRHEDWWDKKPLWNKDTVKVPVLGRLIEMSRRGSMFATHLMMGFGKDPSP</sequence>
<dbReference type="AlphaFoldDB" id="A0A4Y7L283"/>
<name>A0A4Y7L283_PAPSO</name>
<protein>
    <recommendedName>
        <fullName evidence="4">SnoaL-like domain-containing protein</fullName>
    </recommendedName>
</protein>